<dbReference type="STRING" id="1050202.GCA_000384035_02708"/>
<sequence length="301" mass="31938">MSTAWVLPGGSTFGAVQAGLVSALFEVESPPDMLIGTSAGALNSAWLAADPTPRGAERLREIWRTMRRGDVFPVEPMRILAGKLGLSDHLMSNRGLAGWLHRTLPFRRLDQAEVPLTVTATDLESGEATYFTSGPALPALVASCAIPGVFPPVEIGGRRFVDGGPAAFMPISRAVEQGAERVYVLPCGGTRPLDSAEFEQLPPDKGVGGSIPAVNGAALSAAMYAASELDMQLNAARCELYVLPAPKVDRLSPYSFKHSAALIDWAWRTAAEWLPRARPVPAEPVDIAGVARTARRGVETA</sequence>
<dbReference type="PANTHER" id="PTHR14226">
    <property type="entry name" value="NEUROPATHY TARGET ESTERASE/SWISS CHEESE D.MELANOGASTER"/>
    <property type="match status" value="1"/>
</dbReference>
<feature type="short sequence motif" description="GXSXG" evidence="4">
    <location>
        <begin position="36"/>
        <end position="40"/>
    </location>
</feature>
<protein>
    <submittedName>
        <fullName evidence="6">Patatin</fullName>
    </submittedName>
</protein>
<comment type="caution">
    <text evidence="6">The sequence shown here is derived from an EMBL/GenBank/DDBJ whole genome shotgun (WGS) entry which is preliminary data.</text>
</comment>
<dbReference type="Pfam" id="PF01734">
    <property type="entry name" value="Patatin"/>
    <property type="match status" value="1"/>
</dbReference>
<evidence type="ECO:0000313" key="6">
    <source>
        <dbReference type="EMBL" id="PRW63181.1"/>
    </source>
</evidence>
<dbReference type="EMBL" id="PVSR01000018">
    <property type="protein sequence ID" value="PRW63181.1"/>
    <property type="molecule type" value="Genomic_DNA"/>
</dbReference>
<evidence type="ECO:0000256" key="3">
    <source>
        <dbReference type="ARBA" id="ARBA00023098"/>
    </source>
</evidence>
<dbReference type="CDD" id="cd07209">
    <property type="entry name" value="Pat_hypo_Ecoli_Z1214_like"/>
    <property type="match status" value="1"/>
</dbReference>
<dbReference type="Gene3D" id="3.40.1090.10">
    <property type="entry name" value="Cytosolic phospholipase A2 catalytic domain"/>
    <property type="match status" value="2"/>
</dbReference>
<dbReference type="RefSeq" id="WP_106113953.1">
    <property type="nucleotide sequence ID" value="NZ_PVSR01000018.1"/>
</dbReference>
<keyword evidence="7" id="KW-1185">Reference proteome</keyword>
<dbReference type="InParanoid" id="A0A2T0GVP4"/>
<feature type="active site" description="Proton acceptor" evidence="4">
    <location>
        <position position="162"/>
    </location>
</feature>
<evidence type="ECO:0000256" key="1">
    <source>
        <dbReference type="ARBA" id="ARBA00022801"/>
    </source>
</evidence>
<dbReference type="PROSITE" id="PS51635">
    <property type="entry name" value="PNPLA"/>
    <property type="match status" value="1"/>
</dbReference>
<accession>A0A2T0GVP4</accession>
<dbReference type="GO" id="GO:0016787">
    <property type="term" value="F:hydrolase activity"/>
    <property type="evidence" value="ECO:0007669"/>
    <property type="project" value="UniProtKB-UniRule"/>
</dbReference>
<gene>
    <name evidence="6" type="ORF">CEP50_11515</name>
</gene>
<dbReference type="PANTHER" id="PTHR14226:SF57">
    <property type="entry name" value="BLR7027 PROTEIN"/>
    <property type="match status" value="1"/>
</dbReference>
<comment type="caution">
    <text evidence="4">Lacks conserved residue(s) required for the propagation of feature annotation.</text>
</comment>
<dbReference type="InterPro" id="IPR016035">
    <property type="entry name" value="Acyl_Trfase/lysoPLipase"/>
</dbReference>
<feature type="active site" description="Nucleophile" evidence="4">
    <location>
        <position position="38"/>
    </location>
</feature>
<dbReference type="InterPro" id="IPR050301">
    <property type="entry name" value="NTE"/>
</dbReference>
<dbReference type="SUPFAM" id="SSF52151">
    <property type="entry name" value="FabD/lysophospholipase-like"/>
    <property type="match status" value="1"/>
</dbReference>
<dbReference type="AlphaFoldDB" id="A0A2T0GVP4"/>
<evidence type="ECO:0000256" key="4">
    <source>
        <dbReference type="PROSITE-ProRule" id="PRU01161"/>
    </source>
</evidence>
<reference evidence="6 7" key="1">
    <citation type="submission" date="2018-03" db="EMBL/GenBank/DDBJ databases">
        <title>Actinopolyspora mortivallis from Sahara, screening for active biomolecules.</title>
        <authorList>
            <person name="Selama O."/>
            <person name="Wellington E.M.H."/>
            <person name="Hacene H."/>
        </authorList>
    </citation>
    <scope>NUCLEOTIDE SEQUENCE [LARGE SCALE GENOMIC DNA]</scope>
    <source>
        <strain evidence="6 7">M5A</strain>
    </source>
</reference>
<keyword evidence="1 4" id="KW-0378">Hydrolase</keyword>
<evidence type="ECO:0000259" key="5">
    <source>
        <dbReference type="PROSITE" id="PS51635"/>
    </source>
</evidence>
<evidence type="ECO:0000313" key="7">
    <source>
        <dbReference type="Proteomes" id="UP000239352"/>
    </source>
</evidence>
<evidence type="ECO:0000256" key="2">
    <source>
        <dbReference type="ARBA" id="ARBA00022963"/>
    </source>
</evidence>
<proteinExistence type="predicted"/>
<feature type="domain" description="PNPLA" evidence="5">
    <location>
        <begin position="5"/>
        <end position="175"/>
    </location>
</feature>
<organism evidence="6 7">
    <name type="scientific">Actinopolyspora mortivallis</name>
    <dbReference type="NCBI Taxonomy" id="33906"/>
    <lineage>
        <taxon>Bacteria</taxon>
        <taxon>Bacillati</taxon>
        <taxon>Actinomycetota</taxon>
        <taxon>Actinomycetes</taxon>
        <taxon>Actinopolysporales</taxon>
        <taxon>Actinopolysporaceae</taxon>
        <taxon>Actinopolyspora</taxon>
    </lineage>
</organism>
<dbReference type="InterPro" id="IPR002641">
    <property type="entry name" value="PNPLA_dom"/>
</dbReference>
<keyword evidence="2 4" id="KW-0442">Lipid degradation</keyword>
<keyword evidence="3 4" id="KW-0443">Lipid metabolism</keyword>
<name>A0A2T0GVP4_ACTMO</name>
<dbReference type="GO" id="GO:0016042">
    <property type="term" value="P:lipid catabolic process"/>
    <property type="evidence" value="ECO:0007669"/>
    <property type="project" value="UniProtKB-UniRule"/>
</dbReference>
<dbReference type="Proteomes" id="UP000239352">
    <property type="component" value="Unassembled WGS sequence"/>
</dbReference>
<feature type="short sequence motif" description="DGA/G" evidence="4">
    <location>
        <begin position="162"/>
        <end position="164"/>
    </location>
</feature>